<sequence>MKRVEITTSDGETIVTTVSDDATARPYEDLVLQPGGQVDRVVVTEA</sequence>
<evidence type="ECO:0000313" key="1">
    <source>
        <dbReference type="EMBL" id="MEU0712417.1"/>
    </source>
</evidence>
<organism evidence="1 2">
    <name type="scientific">Streptomyces lavendulocolor</name>
    <dbReference type="NCBI Taxonomy" id="67316"/>
    <lineage>
        <taxon>Bacteria</taxon>
        <taxon>Bacillati</taxon>
        <taxon>Actinomycetota</taxon>
        <taxon>Actinomycetes</taxon>
        <taxon>Kitasatosporales</taxon>
        <taxon>Streptomycetaceae</taxon>
        <taxon>Streptomyces</taxon>
    </lineage>
</organism>
<protein>
    <submittedName>
        <fullName evidence="1">Uncharacterized protein</fullName>
    </submittedName>
</protein>
<dbReference type="EMBL" id="JBEXZR010000058">
    <property type="protein sequence ID" value="MEU0712417.1"/>
    <property type="molecule type" value="Genomic_DNA"/>
</dbReference>
<dbReference type="RefSeq" id="WP_359656363.1">
    <property type="nucleotide sequence ID" value="NZ_JBEXZP010000128.1"/>
</dbReference>
<dbReference type="Proteomes" id="UP001550378">
    <property type="component" value="Unassembled WGS sequence"/>
</dbReference>
<reference evidence="1 2" key="1">
    <citation type="submission" date="2024-06" db="EMBL/GenBank/DDBJ databases">
        <title>The Natural Products Discovery Center: Release of the First 8490 Sequenced Strains for Exploring Actinobacteria Biosynthetic Diversity.</title>
        <authorList>
            <person name="Kalkreuter E."/>
            <person name="Kautsar S.A."/>
            <person name="Yang D."/>
            <person name="Bader C.D."/>
            <person name="Teijaro C.N."/>
            <person name="Fluegel L."/>
            <person name="Davis C.M."/>
            <person name="Simpson J.R."/>
            <person name="Lauterbach L."/>
            <person name="Steele A.D."/>
            <person name="Gui C."/>
            <person name="Meng S."/>
            <person name="Li G."/>
            <person name="Viehrig K."/>
            <person name="Ye F."/>
            <person name="Su P."/>
            <person name="Kiefer A.F."/>
            <person name="Nichols A."/>
            <person name="Cepeda A.J."/>
            <person name="Yan W."/>
            <person name="Fan B."/>
            <person name="Jiang Y."/>
            <person name="Adhikari A."/>
            <person name="Zheng C.-J."/>
            <person name="Schuster L."/>
            <person name="Cowan T.M."/>
            <person name="Smanski M.J."/>
            <person name="Chevrette M.G."/>
            <person name="De Carvalho L.P.S."/>
            <person name="Shen B."/>
        </authorList>
    </citation>
    <scope>NUCLEOTIDE SEQUENCE [LARGE SCALE GENOMIC DNA]</scope>
    <source>
        <strain evidence="1 2">NPDC006337</strain>
    </source>
</reference>
<gene>
    <name evidence="1" type="ORF">ABZ508_34215</name>
</gene>
<name>A0ABV2WGD3_9ACTN</name>
<proteinExistence type="predicted"/>
<keyword evidence="2" id="KW-1185">Reference proteome</keyword>
<accession>A0ABV2WGD3</accession>
<comment type="caution">
    <text evidence="1">The sequence shown here is derived from an EMBL/GenBank/DDBJ whole genome shotgun (WGS) entry which is preliminary data.</text>
</comment>
<evidence type="ECO:0000313" key="2">
    <source>
        <dbReference type="Proteomes" id="UP001550378"/>
    </source>
</evidence>